<feature type="compositionally biased region" description="Gly residues" evidence="6">
    <location>
        <begin position="366"/>
        <end position="376"/>
    </location>
</feature>
<dbReference type="EMBL" id="FN647898">
    <property type="protein sequence ID" value="CBJ28912.1"/>
    <property type="molecule type" value="Genomic_DNA"/>
</dbReference>
<dbReference type="Proteomes" id="UP000002630">
    <property type="component" value="Linkage Group LG34"/>
</dbReference>
<dbReference type="Pfam" id="PF00481">
    <property type="entry name" value="PP2C"/>
    <property type="match status" value="2"/>
</dbReference>
<dbReference type="AlphaFoldDB" id="D7FIW4"/>
<keyword evidence="9" id="KW-1185">Reference proteome</keyword>
<dbReference type="Gene3D" id="3.60.40.10">
    <property type="entry name" value="PPM-type phosphatase domain"/>
    <property type="match status" value="2"/>
</dbReference>
<dbReference type="InterPro" id="IPR001932">
    <property type="entry name" value="PPM-type_phosphatase-like_dom"/>
</dbReference>
<dbReference type="InterPro" id="IPR015655">
    <property type="entry name" value="PP2C"/>
</dbReference>
<evidence type="ECO:0000259" key="7">
    <source>
        <dbReference type="PROSITE" id="PS51746"/>
    </source>
</evidence>
<dbReference type="PROSITE" id="PS01032">
    <property type="entry name" value="PPM_1"/>
    <property type="match status" value="1"/>
</dbReference>
<evidence type="ECO:0000256" key="3">
    <source>
        <dbReference type="ARBA" id="ARBA00022801"/>
    </source>
</evidence>
<feature type="compositionally biased region" description="Acidic residues" evidence="6">
    <location>
        <begin position="435"/>
        <end position="458"/>
    </location>
</feature>
<dbReference type="eggNOG" id="KOG0698">
    <property type="taxonomic scope" value="Eukaryota"/>
</dbReference>
<dbReference type="GO" id="GO:0016020">
    <property type="term" value="C:membrane"/>
    <property type="evidence" value="ECO:0007669"/>
    <property type="project" value="UniProtKB-SubCell"/>
</dbReference>
<evidence type="ECO:0000313" key="9">
    <source>
        <dbReference type="Proteomes" id="UP000002630"/>
    </source>
</evidence>
<evidence type="ECO:0000313" key="8">
    <source>
        <dbReference type="EMBL" id="CBJ28912.1"/>
    </source>
</evidence>
<dbReference type="CDD" id="cd00143">
    <property type="entry name" value="PP2Cc"/>
    <property type="match status" value="1"/>
</dbReference>
<protein>
    <recommendedName>
        <fullName evidence="7">PPM-type phosphatase domain-containing protein</fullName>
    </recommendedName>
</protein>
<feature type="compositionally biased region" description="Basic and acidic residues" evidence="6">
    <location>
        <begin position="162"/>
        <end position="190"/>
    </location>
</feature>
<sequence>MGVFLSKPSVTKFSEDGEDSDVGFGVSSMQGWRRNMEDAHLALLDLQQHPQEGGERQGGGEEVRMFGVFDGHGGKEVALFVQEHMAKELVKLEEYRSGDYPRALARVFHRMDELLEGAATELVRSRGPSQRMLPDGHDGGETSRASGGAQQLLTLGESSQSEAERGVGGDATKDKEGEEEKETRSEEKEGVTTGVADMETEMASAELYKVICQELAEYRSRKNPSDEEAEEPPSKAAANPILGSGQDYDSDEEDAGVGGDGSSGGHRNRKDKVGVVDASAADSGDNDVLELGSGGPNGGGGRKIKMADALELFHRILDIRKDQQRNAAADAAATTGAGSDPTSVGGGKDDDASTCPTPLPSDTACDGGGKPRGAGNGSEQVAPSEGGMGGEAVSAGEPGGSGEGAAAAAAAASPAEEKEEGEDRGALLPAGGAGQEEEDEEEGEDTFGDSDESEEDDVVVTASPAGGGGGSPGEGAAARPRLGLGSSLASIVHGQGGNAPTCSLQDHPIQAGCTSVVCLMVGKVLHVANAGDSRAVLCRGGVAVALSHDHKPMSVTEKRRIEGAGGFVNAAGRVNGNLNLSRSIGDLKYKANKGLPPADQMITAEPDLKSVEVTDEDRFMILACDGVWDCMTSQECVDFVGARVGKMSLSKVCEEVMDECMSDDPRRTTGIGGDNMTCIVVLLDKTFSAETLPPRGEETKDSADEDPSGAAVEEGGAGASSAGSGTAVGDAAAVAGDEAPAVSLEEGKE</sequence>
<dbReference type="EMBL" id="FN649759">
    <property type="protein sequence ID" value="CBJ28912.1"/>
    <property type="molecule type" value="Genomic_DNA"/>
</dbReference>
<comment type="similarity">
    <text evidence="5">Belongs to the PP2C family.</text>
</comment>
<dbReference type="STRING" id="2880.D7FIW4"/>
<feature type="compositionally biased region" description="Gly residues" evidence="6">
    <location>
        <begin position="292"/>
        <end position="301"/>
    </location>
</feature>
<dbReference type="InterPro" id="IPR000222">
    <property type="entry name" value="PP2C_BS"/>
</dbReference>
<gene>
    <name evidence="8" type="ORF">Esi_0124_0003</name>
</gene>
<feature type="compositionally biased region" description="Low complexity" evidence="6">
    <location>
        <begin position="708"/>
        <end position="743"/>
    </location>
</feature>
<dbReference type="InterPro" id="IPR036457">
    <property type="entry name" value="PPM-type-like_dom_sf"/>
</dbReference>
<evidence type="ECO:0000256" key="2">
    <source>
        <dbReference type="ARBA" id="ARBA00022723"/>
    </source>
</evidence>
<dbReference type="PANTHER" id="PTHR13832:SF840">
    <property type="entry name" value="PROTEIN PHOSPHATASE 2C 60-RELATED"/>
    <property type="match status" value="1"/>
</dbReference>
<dbReference type="GO" id="GO:0004722">
    <property type="term" value="F:protein serine/threonine phosphatase activity"/>
    <property type="evidence" value="ECO:0007669"/>
    <property type="project" value="InterPro"/>
</dbReference>
<feature type="compositionally biased region" description="Low complexity" evidence="6">
    <location>
        <begin position="327"/>
        <end position="338"/>
    </location>
</feature>
<feature type="compositionally biased region" description="Low complexity" evidence="6">
    <location>
        <begin position="404"/>
        <end position="414"/>
    </location>
</feature>
<keyword evidence="4 5" id="KW-0904">Protein phosphatase</keyword>
<evidence type="ECO:0000256" key="4">
    <source>
        <dbReference type="ARBA" id="ARBA00022912"/>
    </source>
</evidence>
<dbReference type="PANTHER" id="PTHR13832">
    <property type="entry name" value="PROTEIN PHOSPHATASE 2C"/>
    <property type="match status" value="1"/>
</dbReference>
<dbReference type="OrthoDB" id="10264738at2759"/>
<feature type="domain" description="PPM-type phosphatase" evidence="7">
    <location>
        <begin position="23"/>
        <end position="683"/>
    </location>
</feature>
<feature type="region of interest" description="Disordered" evidence="6">
    <location>
        <begin position="220"/>
        <end position="303"/>
    </location>
</feature>
<feature type="compositionally biased region" description="Polar residues" evidence="6">
    <location>
        <begin position="143"/>
        <end position="161"/>
    </location>
</feature>
<evidence type="ECO:0000256" key="5">
    <source>
        <dbReference type="RuleBase" id="RU003465"/>
    </source>
</evidence>
<comment type="subcellular location">
    <subcellularLocation>
        <location evidence="1">Membrane</location>
        <topology evidence="1">Peripheral membrane protein</topology>
    </subcellularLocation>
</comment>
<dbReference type="OMA" id="FPEVTCV"/>
<proteinExistence type="inferred from homology"/>
<organism evidence="8 9">
    <name type="scientific">Ectocarpus siliculosus</name>
    <name type="common">Brown alga</name>
    <name type="synonym">Conferva siliculosa</name>
    <dbReference type="NCBI Taxonomy" id="2880"/>
    <lineage>
        <taxon>Eukaryota</taxon>
        <taxon>Sar</taxon>
        <taxon>Stramenopiles</taxon>
        <taxon>Ochrophyta</taxon>
        <taxon>PX clade</taxon>
        <taxon>Phaeophyceae</taxon>
        <taxon>Ectocarpales</taxon>
        <taxon>Ectocarpaceae</taxon>
        <taxon>Ectocarpus</taxon>
    </lineage>
</organism>
<dbReference type="InParanoid" id="D7FIW4"/>
<keyword evidence="2" id="KW-0479">Metal-binding</keyword>
<feature type="region of interest" description="Disordered" evidence="6">
    <location>
        <begin position="690"/>
        <end position="749"/>
    </location>
</feature>
<evidence type="ECO:0000256" key="6">
    <source>
        <dbReference type="SAM" id="MobiDB-lite"/>
    </source>
</evidence>
<evidence type="ECO:0000256" key="1">
    <source>
        <dbReference type="ARBA" id="ARBA00004170"/>
    </source>
</evidence>
<reference evidence="8 9" key="1">
    <citation type="journal article" date="2010" name="Nature">
        <title>The Ectocarpus genome and the independent evolution of multicellularity in brown algae.</title>
        <authorList>
            <person name="Cock J.M."/>
            <person name="Sterck L."/>
            <person name="Rouze P."/>
            <person name="Scornet D."/>
            <person name="Allen A.E."/>
            <person name="Amoutzias G."/>
            <person name="Anthouard V."/>
            <person name="Artiguenave F."/>
            <person name="Aury J.M."/>
            <person name="Badger J.H."/>
            <person name="Beszteri B."/>
            <person name="Billiau K."/>
            <person name="Bonnet E."/>
            <person name="Bothwell J.H."/>
            <person name="Bowler C."/>
            <person name="Boyen C."/>
            <person name="Brownlee C."/>
            <person name="Carrano C.J."/>
            <person name="Charrier B."/>
            <person name="Cho G.Y."/>
            <person name="Coelho S.M."/>
            <person name="Collen J."/>
            <person name="Corre E."/>
            <person name="Da Silva C."/>
            <person name="Delage L."/>
            <person name="Delaroque N."/>
            <person name="Dittami S.M."/>
            <person name="Doulbeau S."/>
            <person name="Elias M."/>
            <person name="Farnham G."/>
            <person name="Gachon C.M."/>
            <person name="Gschloessl B."/>
            <person name="Heesch S."/>
            <person name="Jabbari K."/>
            <person name="Jubin C."/>
            <person name="Kawai H."/>
            <person name="Kimura K."/>
            <person name="Kloareg B."/>
            <person name="Kupper F.C."/>
            <person name="Lang D."/>
            <person name="Le Bail A."/>
            <person name="Leblanc C."/>
            <person name="Lerouge P."/>
            <person name="Lohr M."/>
            <person name="Lopez P.J."/>
            <person name="Martens C."/>
            <person name="Maumus F."/>
            <person name="Michel G."/>
            <person name="Miranda-Saavedra D."/>
            <person name="Morales J."/>
            <person name="Moreau H."/>
            <person name="Motomura T."/>
            <person name="Nagasato C."/>
            <person name="Napoli C.A."/>
            <person name="Nelson D.R."/>
            <person name="Nyvall-Collen P."/>
            <person name="Peters A.F."/>
            <person name="Pommier C."/>
            <person name="Potin P."/>
            <person name="Poulain J."/>
            <person name="Quesneville H."/>
            <person name="Read B."/>
            <person name="Rensing S.A."/>
            <person name="Ritter A."/>
            <person name="Rousvoal S."/>
            <person name="Samanta M."/>
            <person name="Samson G."/>
            <person name="Schroeder D.C."/>
            <person name="Segurens B."/>
            <person name="Strittmatter M."/>
            <person name="Tonon T."/>
            <person name="Tregear J.W."/>
            <person name="Valentin K."/>
            <person name="von Dassow P."/>
            <person name="Yamagishi T."/>
            <person name="Van de Peer Y."/>
            <person name="Wincker P."/>
        </authorList>
    </citation>
    <scope>NUCLEOTIDE SEQUENCE [LARGE SCALE GENOMIC DNA]</scope>
    <source>
        <strain evidence="9">Ec32 / CCAP1310/4</strain>
    </source>
</reference>
<dbReference type="GO" id="GO:0046872">
    <property type="term" value="F:metal ion binding"/>
    <property type="evidence" value="ECO:0007669"/>
    <property type="project" value="UniProtKB-KW"/>
</dbReference>
<feature type="region of interest" description="Disordered" evidence="6">
    <location>
        <begin position="120"/>
        <end position="195"/>
    </location>
</feature>
<dbReference type="SUPFAM" id="SSF81606">
    <property type="entry name" value="PP2C-like"/>
    <property type="match status" value="2"/>
</dbReference>
<dbReference type="FunCoup" id="D7FIW4">
    <property type="interactions" value="591"/>
</dbReference>
<dbReference type="SMART" id="SM00332">
    <property type="entry name" value="PP2Cc"/>
    <property type="match status" value="1"/>
</dbReference>
<accession>D7FIW4</accession>
<keyword evidence="3 5" id="KW-0378">Hydrolase</keyword>
<feature type="region of interest" description="Disordered" evidence="6">
    <location>
        <begin position="323"/>
        <end position="480"/>
    </location>
</feature>
<name>D7FIW4_ECTSI</name>
<dbReference type="PROSITE" id="PS51746">
    <property type="entry name" value="PPM_2"/>
    <property type="match status" value="1"/>
</dbReference>